<organism evidence="9 10">
    <name type="scientific">Clostridium intestinale</name>
    <dbReference type="NCBI Taxonomy" id="36845"/>
    <lineage>
        <taxon>Bacteria</taxon>
        <taxon>Bacillati</taxon>
        <taxon>Bacillota</taxon>
        <taxon>Clostridia</taxon>
        <taxon>Eubacteriales</taxon>
        <taxon>Clostridiaceae</taxon>
        <taxon>Clostridium</taxon>
    </lineage>
</organism>
<feature type="transmembrane region" description="Helical" evidence="8">
    <location>
        <begin position="217"/>
        <end position="239"/>
    </location>
</feature>
<feature type="transmembrane region" description="Helical" evidence="8">
    <location>
        <begin position="185"/>
        <end position="205"/>
    </location>
</feature>
<evidence type="ECO:0000256" key="8">
    <source>
        <dbReference type="SAM" id="Phobius"/>
    </source>
</evidence>
<evidence type="ECO:0000256" key="4">
    <source>
        <dbReference type="ARBA" id="ARBA00022544"/>
    </source>
</evidence>
<protein>
    <submittedName>
        <fullName evidence="9">Endospore germination permease</fullName>
    </submittedName>
</protein>
<comment type="similarity">
    <text evidence="2">Belongs to the amino acid-polyamine-organocation (APC) superfamily. Spore germination protein (SGP) (TC 2.A.3.9) family.</text>
</comment>
<feature type="transmembrane region" description="Helical" evidence="8">
    <location>
        <begin position="269"/>
        <end position="291"/>
    </location>
</feature>
<feature type="transmembrane region" description="Helical" evidence="8">
    <location>
        <begin position="39"/>
        <end position="60"/>
    </location>
</feature>
<dbReference type="GO" id="GO:0016020">
    <property type="term" value="C:membrane"/>
    <property type="evidence" value="ECO:0007669"/>
    <property type="project" value="UniProtKB-SubCell"/>
</dbReference>
<evidence type="ECO:0000256" key="3">
    <source>
        <dbReference type="ARBA" id="ARBA00022448"/>
    </source>
</evidence>
<feature type="transmembrane region" description="Helical" evidence="8">
    <location>
        <begin position="145"/>
        <end position="165"/>
    </location>
</feature>
<keyword evidence="3" id="KW-0813">Transport</keyword>
<gene>
    <name evidence="9" type="ORF">HZF06_07610</name>
</gene>
<dbReference type="NCBIfam" id="TIGR00912">
    <property type="entry name" value="2A0309"/>
    <property type="match status" value="1"/>
</dbReference>
<feature type="transmembrane region" description="Helical" evidence="8">
    <location>
        <begin position="303"/>
        <end position="319"/>
    </location>
</feature>
<keyword evidence="4" id="KW-0309">Germination</keyword>
<dbReference type="PANTHER" id="PTHR34975">
    <property type="entry name" value="SPORE GERMINATION PROTEIN A2"/>
    <property type="match status" value="1"/>
</dbReference>
<evidence type="ECO:0000256" key="6">
    <source>
        <dbReference type="ARBA" id="ARBA00022989"/>
    </source>
</evidence>
<dbReference type="Proteomes" id="UP000512286">
    <property type="component" value="Chromosome"/>
</dbReference>
<evidence type="ECO:0000256" key="7">
    <source>
        <dbReference type="ARBA" id="ARBA00023136"/>
    </source>
</evidence>
<proteinExistence type="inferred from homology"/>
<feature type="transmembrane region" description="Helical" evidence="8">
    <location>
        <begin position="115"/>
        <end position="133"/>
    </location>
</feature>
<comment type="subcellular location">
    <subcellularLocation>
        <location evidence="1">Membrane</location>
        <topology evidence="1">Multi-pass membrane protein</topology>
    </subcellularLocation>
</comment>
<reference evidence="9 10" key="1">
    <citation type="submission" date="2020-07" db="EMBL/GenBank/DDBJ databases">
        <title>Electron transfer.</title>
        <authorList>
            <person name="Huang L."/>
            <person name="Liu X."/>
            <person name="Zhou S."/>
        </authorList>
    </citation>
    <scope>NUCLEOTIDE SEQUENCE [LARGE SCALE GENOMIC DNA]</scope>
    <source>
        <strain evidence="9 10">Lx1</strain>
    </source>
</reference>
<dbReference type="RefSeq" id="WP_021802605.1">
    <property type="nucleotide sequence ID" value="NZ_CP059378.1"/>
</dbReference>
<name>A0A7D7A5V4_9CLOT</name>
<dbReference type="Gene3D" id="1.20.1740.10">
    <property type="entry name" value="Amino acid/polyamine transporter I"/>
    <property type="match status" value="1"/>
</dbReference>
<evidence type="ECO:0000256" key="1">
    <source>
        <dbReference type="ARBA" id="ARBA00004141"/>
    </source>
</evidence>
<dbReference type="Pfam" id="PF03845">
    <property type="entry name" value="Spore_permease"/>
    <property type="match status" value="1"/>
</dbReference>
<keyword evidence="5 8" id="KW-0812">Transmembrane</keyword>
<evidence type="ECO:0000313" key="10">
    <source>
        <dbReference type="Proteomes" id="UP000512286"/>
    </source>
</evidence>
<dbReference type="AlphaFoldDB" id="A0A7D7A5V4"/>
<dbReference type="InterPro" id="IPR004761">
    <property type="entry name" value="Spore_GerAB"/>
</dbReference>
<dbReference type="EMBL" id="CP059378">
    <property type="protein sequence ID" value="QLY81440.1"/>
    <property type="molecule type" value="Genomic_DNA"/>
</dbReference>
<keyword evidence="6 8" id="KW-1133">Transmembrane helix</keyword>
<evidence type="ECO:0000256" key="5">
    <source>
        <dbReference type="ARBA" id="ARBA00022692"/>
    </source>
</evidence>
<feature type="transmembrane region" description="Helical" evidence="8">
    <location>
        <begin position="80"/>
        <end position="103"/>
    </location>
</feature>
<sequence>MSKKVESIKMLGIVVNGMIGIELLTLPITTVKYAKNDGWLSPILIGFFMIVTVYQGYWYYKNYPGLNFAEMNEAIYGKIIGKIFISINILYNIYIHGITLRLFAESISVFLLDRTPIIIVILVTLLVVFYFTSLNFESITVVFDILLPFVLFSIILLSIISFSAVTPYNLFPPLHGGFMPILKGALGSLNAAGTCFIFAFILPMFSNPQETKKYTILGVIISSMVFTLITTLCIMVFGASEINHLMFPTLTLSKAIQLQNPVFERTESLFMAAWIPNTITTLVVYFIISTTSTKSLFKNKKDSIIRVAQLPLILIICLLPKNEAELFKMLYIANIGLNLLNFVYLPFVTITIFYKKKGWKRWFLKNIKN</sequence>
<evidence type="ECO:0000256" key="2">
    <source>
        <dbReference type="ARBA" id="ARBA00007998"/>
    </source>
</evidence>
<dbReference type="GO" id="GO:0009847">
    <property type="term" value="P:spore germination"/>
    <property type="evidence" value="ECO:0007669"/>
    <property type="project" value="InterPro"/>
</dbReference>
<feature type="transmembrane region" description="Helical" evidence="8">
    <location>
        <begin position="331"/>
        <end position="354"/>
    </location>
</feature>
<dbReference type="KEGG" id="cint:HZF06_07610"/>
<evidence type="ECO:0000313" key="9">
    <source>
        <dbReference type="EMBL" id="QLY81440.1"/>
    </source>
</evidence>
<feature type="transmembrane region" description="Helical" evidence="8">
    <location>
        <begin position="12"/>
        <end position="33"/>
    </location>
</feature>
<keyword evidence="7 8" id="KW-0472">Membrane</keyword>
<dbReference type="PANTHER" id="PTHR34975:SF2">
    <property type="entry name" value="SPORE GERMINATION PROTEIN A2"/>
    <property type="match status" value="1"/>
</dbReference>
<accession>A0A7D7A5V4</accession>